<evidence type="ECO:0000256" key="1">
    <source>
        <dbReference type="SAM" id="MobiDB-lite"/>
    </source>
</evidence>
<evidence type="ECO:0000313" key="2">
    <source>
        <dbReference type="EMBL" id="ANF95866.1"/>
    </source>
</evidence>
<name>A0A172ZDZ1_9BACL</name>
<dbReference type="OrthoDB" id="2601489at2"/>
<sequence length="169" mass="18841">MSNEFDNNRDAAAQEYNRYRTIDPVTARDEEELQSIPADDLDLINPTVRDEEGIQPVISENNSVHDLDPRLASEDIDLHRHTIDLDTHAEELDTGTNAVDQGIMDNAQNDSMVEDGPLPDIPDADELNGGETPEDPSVPSSYDQDAHGTDLRNGSTGEDDPDRFERRDR</sequence>
<feature type="compositionally biased region" description="Acidic residues" evidence="1">
    <location>
        <begin position="122"/>
        <end position="134"/>
    </location>
</feature>
<dbReference type="AlphaFoldDB" id="A0A172ZDZ1"/>
<keyword evidence="3" id="KW-1185">Reference proteome</keyword>
<reference evidence="3" key="1">
    <citation type="submission" date="2015-10" db="EMBL/GenBank/DDBJ databases">
        <title>Genome of Paenibacillus bovis sp. nov.</title>
        <authorList>
            <person name="Wu Z."/>
            <person name="Gao C."/>
            <person name="Liu Z."/>
            <person name="Zheng H."/>
        </authorList>
    </citation>
    <scope>NUCLEOTIDE SEQUENCE [LARGE SCALE GENOMIC DNA]</scope>
    <source>
        <strain evidence="3">BD3526</strain>
    </source>
</reference>
<feature type="region of interest" description="Disordered" evidence="1">
    <location>
        <begin position="88"/>
        <end position="169"/>
    </location>
</feature>
<dbReference type="RefSeq" id="WP_060533207.1">
    <property type="nucleotide sequence ID" value="NZ_CP013023.1"/>
</dbReference>
<reference evidence="2 3" key="2">
    <citation type="journal article" date="2016" name="Int. J. Syst. Evol. Microbiol.">
        <title>Paenibacillus bovis sp. nov., isolated from raw yak (Bos grunniens) milk.</title>
        <authorList>
            <person name="Gao C."/>
            <person name="Han J."/>
            <person name="Liu Z."/>
            <person name="Xu X."/>
            <person name="Hang F."/>
            <person name="Wu Z."/>
        </authorList>
    </citation>
    <scope>NUCLEOTIDE SEQUENCE [LARGE SCALE GENOMIC DNA]</scope>
    <source>
        <strain evidence="2 3">BD3526</strain>
    </source>
</reference>
<dbReference type="EMBL" id="CP013023">
    <property type="protein sequence ID" value="ANF95866.1"/>
    <property type="molecule type" value="Genomic_DNA"/>
</dbReference>
<accession>A0A172ZDZ1</accession>
<proteinExistence type="predicted"/>
<evidence type="ECO:0000313" key="3">
    <source>
        <dbReference type="Proteomes" id="UP000078148"/>
    </source>
</evidence>
<dbReference type="Proteomes" id="UP000078148">
    <property type="component" value="Chromosome"/>
</dbReference>
<gene>
    <name evidence="2" type="ORF">AR543_07510</name>
</gene>
<dbReference type="KEGG" id="pbv:AR543_07510"/>
<protein>
    <submittedName>
        <fullName evidence="2">Uncharacterized protein</fullName>
    </submittedName>
</protein>
<organism evidence="2 3">
    <name type="scientific">Paenibacillus bovis</name>
    <dbReference type="NCBI Taxonomy" id="1616788"/>
    <lineage>
        <taxon>Bacteria</taxon>
        <taxon>Bacillati</taxon>
        <taxon>Bacillota</taxon>
        <taxon>Bacilli</taxon>
        <taxon>Bacillales</taxon>
        <taxon>Paenibacillaceae</taxon>
        <taxon>Paenibacillus</taxon>
    </lineage>
</organism>